<dbReference type="GO" id="GO:0008808">
    <property type="term" value="F:cardiolipin synthase activity"/>
    <property type="evidence" value="ECO:0007669"/>
    <property type="project" value="TreeGrafter"/>
</dbReference>
<comment type="subcellular location">
    <subcellularLocation>
        <location evidence="1">Cell membrane</location>
        <topology evidence="1">Multi-pass membrane protein</topology>
    </subcellularLocation>
</comment>
<dbReference type="Pfam" id="PF13396">
    <property type="entry name" value="PLDc_N"/>
    <property type="match status" value="1"/>
</dbReference>
<proteinExistence type="predicted"/>
<dbReference type="GO" id="GO:0032049">
    <property type="term" value="P:cardiolipin biosynthetic process"/>
    <property type="evidence" value="ECO:0007669"/>
    <property type="project" value="UniProtKB-ARBA"/>
</dbReference>
<feature type="domain" description="PLD phosphodiesterase" evidence="7">
    <location>
        <begin position="224"/>
        <end position="251"/>
    </location>
</feature>
<evidence type="ECO:0000256" key="3">
    <source>
        <dbReference type="ARBA" id="ARBA00022692"/>
    </source>
</evidence>
<dbReference type="PANTHER" id="PTHR21248">
    <property type="entry name" value="CARDIOLIPIN SYNTHASE"/>
    <property type="match status" value="1"/>
</dbReference>
<sequence length="488" mass="55268">MFLEHLAMLDSLHALWKDLSEPFFNGISILIGFTYAHVLTWLGFFLGIMIIGRMLNEKRTPSNIFAWAFAVLFMPLIGVPLYFLLGGRKSRGLVERKKKVMEDSRYLAGEDVTAEELKRLRKTEGNSCQLLPDATATYNAIMNGIEESESCIHIMTYILTKDEAGMPIIEALIRKAKEGVKVRLLLDAFGCFANGGKWVEELKEAGGEVARFMPLLPLHSHSSANLRNHRKLAIFDHRRAITGGQNIDMRFMGPRITEDTFLDFSIDVEGPVLRHLNFIFLNDWIFASRQKANRFSEIFSLDFPQAGDRSLEIIESGPEVSTDALYERILELIQDCRDTITIVTPYFVPDEVLFRSLIVKSHAGRKVRLIIPRHSNQKLVDVARFHYLRQLQGAGVDVQFFMPGMIHAKLILIDGKIALSGSANFDMRSLFVNFEMGIVHTDPGDYAAFADWVRAIEKDCQPMGEVVMPEGKGRRFIEDFAHLVGPLL</sequence>
<comment type="caution">
    <text evidence="8">The sequence shown here is derived from an EMBL/GenBank/DDBJ whole genome shotgun (WGS) entry which is preliminary data.</text>
</comment>
<dbReference type="Gene3D" id="3.30.870.10">
    <property type="entry name" value="Endonuclease Chain A"/>
    <property type="match status" value="2"/>
</dbReference>
<dbReference type="InterPro" id="IPR025202">
    <property type="entry name" value="PLD-like_dom"/>
</dbReference>
<dbReference type="SUPFAM" id="SSF56024">
    <property type="entry name" value="Phospholipase D/nuclease"/>
    <property type="match status" value="2"/>
</dbReference>
<dbReference type="PANTHER" id="PTHR21248:SF22">
    <property type="entry name" value="PHOSPHOLIPASE D"/>
    <property type="match status" value="1"/>
</dbReference>
<reference evidence="8 9" key="1">
    <citation type="submission" date="2020-07" db="EMBL/GenBank/DDBJ databases">
        <authorList>
            <person name="Feng X."/>
        </authorList>
    </citation>
    <scope>NUCLEOTIDE SEQUENCE [LARGE SCALE GENOMIC DNA]</scope>
    <source>
        <strain evidence="8 9">JCM14086</strain>
    </source>
</reference>
<dbReference type="GO" id="GO:0005886">
    <property type="term" value="C:plasma membrane"/>
    <property type="evidence" value="ECO:0007669"/>
    <property type="project" value="UniProtKB-SubCell"/>
</dbReference>
<dbReference type="RefSeq" id="WP_185691482.1">
    <property type="nucleotide sequence ID" value="NZ_JACHVA010000033.1"/>
</dbReference>
<evidence type="ECO:0000256" key="1">
    <source>
        <dbReference type="ARBA" id="ARBA00004651"/>
    </source>
</evidence>
<keyword evidence="9" id="KW-1185">Reference proteome</keyword>
<dbReference type="InterPro" id="IPR027379">
    <property type="entry name" value="CLS_N"/>
</dbReference>
<organism evidence="8 9">
    <name type="scientific">Puniceicoccus vermicola</name>
    <dbReference type="NCBI Taxonomy" id="388746"/>
    <lineage>
        <taxon>Bacteria</taxon>
        <taxon>Pseudomonadati</taxon>
        <taxon>Verrucomicrobiota</taxon>
        <taxon>Opitutia</taxon>
        <taxon>Puniceicoccales</taxon>
        <taxon>Puniceicoccaceae</taxon>
        <taxon>Puniceicoccus</taxon>
    </lineage>
</organism>
<evidence type="ECO:0000256" key="6">
    <source>
        <dbReference type="SAM" id="Phobius"/>
    </source>
</evidence>
<dbReference type="Pfam" id="PF13091">
    <property type="entry name" value="PLDc_2"/>
    <property type="match status" value="2"/>
</dbReference>
<evidence type="ECO:0000313" key="9">
    <source>
        <dbReference type="Proteomes" id="UP000525652"/>
    </source>
</evidence>
<dbReference type="PROSITE" id="PS50035">
    <property type="entry name" value="PLD"/>
    <property type="match status" value="2"/>
</dbReference>
<dbReference type="SMART" id="SM00155">
    <property type="entry name" value="PLDc"/>
    <property type="match status" value="2"/>
</dbReference>
<dbReference type="Proteomes" id="UP000525652">
    <property type="component" value="Unassembled WGS sequence"/>
</dbReference>
<protein>
    <submittedName>
        <fullName evidence="8">PLDc N-terminal domain-containing protein</fullName>
    </submittedName>
</protein>
<accession>A0A7X1AVW6</accession>
<dbReference type="InterPro" id="IPR001736">
    <property type="entry name" value="PLipase_D/transphosphatidylase"/>
</dbReference>
<evidence type="ECO:0000313" key="8">
    <source>
        <dbReference type="EMBL" id="MBC2600744.1"/>
    </source>
</evidence>
<dbReference type="EMBL" id="JACHVA010000033">
    <property type="protein sequence ID" value="MBC2600744.1"/>
    <property type="molecule type" value="Genomic_DNA"/>
</dbReference>
<dbReference type="AlphaFoldDB" id="A0A7X1AVW6"/>
<name>A0A7X1AVW6_9BACT</name>
<feature type="transmembrane region" description="Helical" evidence="6">
    <location>
        <begin position="27"/>
        <end position="52"/>
    </location>
</feature>
<evidence type="ECO:0000256" key="4">
    <source>
        <dbReference type="ARBA" id="ARBA00022989"/>
    </source>
</evidence>
<feature type="domain" description="PLD phosphodiesterase" evidence="7">
    <location>
        <begin position="402"/>
        <end position="429"/>
    </location>
</feature>
<keyword evidence="4 6" id="KW-1133">Transmembrane helix</keyword>
<keyword evidence="3 6" id="KW-0812">Transmembrane</keyword>
<feature type="transmembrane region" description="Helical" evidence="6">
    <location>
        <begin position="64"/>
        <end position="85"/>
    </location>
</feature>
<evidence type="ECO:0000259" key="7">
    <source>
        <dbReference type="PROSITE" id="PS50035"/>
    </source>
</evidence>
<gene>
    <name evidence="8" type="ORF">H5P30_02995</name>
</gene>
<evidence type="ECO:0000256" key="5">
    <source>
        <dbReference type="ARBA" id="ARBA00023136"/>
    </source>
</evidence>
<keyword evidence="2" id="KW-1003">Cell membrane</keyword>
<keyword evidence="5 6" id="KW-0472">Membrane</keyword>
<evidence type="ECO:0000256" key="2">
    <source>
        <dbReference type="ARBA" id="ARBA00022475"/>
    </source>
</evidence>